<protein>
    <submittedName>
        <fullName evidence="1">Uncharacterized protein</fullName>
    </submittedName>
</protein>
<accession>A0A1E7FS59</accession>
<sequence>MLSKLILDGFPTQNNRSPTLTASFATVANGKDVIDSDSSVDSSASVKSIVFPLLVIVGKDCNGISAPKTTIATSCVPSNVSHVAAHSVIKTLPELNITSFCRPTLDLVGMISINSSSARVSMT</sequence>
<evidence type="ECO:0000313" key="2">
    <source>
        <dbReference type="Proteomes" id="UP000095751"/>
    </source>
</evidence>
<dbReference type="InParanoid" id="A0A1E7FS59"/>
<dbReference type="KEGG" id="fcy:FRACYDRAFT_267817"/>
<name>A0A1E7FS59_9STRA</name>
<dbReference type="Proteomes" id="UP000095751">
    <property type="component" value="Unassembled WGS sequence"/>
</dbReference>
<keyword evidence="2" id="KW-1185">Reference proteome</keyword>
<evidence type="ECO:0000313" key="1">
    <source>
        <dbReference type="EMBL" id="OEU20954.1"/>
    </source>
</evidence>
<proteinExistence type="predicted"/>
<gene>
    <name evidence="1" type="ORF">FRACYDRAFT_267817</name>
</gene>
<organism evidence="1 2">
    <name type="scientific">Fragilariopsis cylindrus CCMP1102</name>
    <dbReference type="NCBI Taxonomy" id="635003"/>
    <lineage>
        <taxon>Eukaryota</taxon>
        <taxon>Sar</taxon>
        <taxon>Stramenopiles</taxon>
        <taxon>Ochrophyta</taxon>
        <taxon>Bacillariophyta</taxon>
        <taxon>Bacillariophyceae</taxon>
        <taxon>Bacillariophycidae</taxon>
        <taxon>Bacillariales</taxon>
        <taxon>Bacillariaceae</taxon>
        <taxon>Fragilariopsis</taxon>
    </lineage>
</organism>
<reference evidence="1 2" key="1">
    <citation type="submission" date="2016-09" db="EMBL/GenBank/DDBJ databases">
        <title>Extensive genetic diversity and differential bi-allelic expression allows diatom success in the polar Southern Ocean.</title>
        <authorList>
            <consortium name="DOE Joint Genome Institute"/>
            <person name="Mock T."/>
            <person name="Otillar R.P."/>
            <person name="Strauss J."/>
            <person name="Dupont C."/>
            <person name="Frickenhaus S."/>
            <person name="Maumus F."/>
            <person name="Mcmullan M."/>
            <person name="Sanges R."/>
            <person name="Schmutz J."/>
            <person name="Toseland A."/>
            <person name="Valas R."/>
            <person name="Veluchamy A."/>
            <person name="Ward B.J."/>
            <person name="Allen A."/>
            <person name="Barry K."/>
            <person name="Falciatore A."/>
            <person name="Ferrante M."/>
            <person name="Fortunato A.E."/>
            <person name="Gloeckner G."/>
            <person name="Gruber A."/>
            <person name="Hipkin R."/>
            <person name="Janech M."/>
            <person name="Kroth P."/>
            <person name="Leese F."/>
            <person name="Lindquist E."/>
            <person name="Lyon B.R."/>
            <person name="Martin J."/>
            <person name="Mayer C."/>
            <person name="Parker M."/>
            <person name="Quesneville H."/>
            <person name="Raymond J."/>
            <person name="Uhlig C."/>
            <person name="Valentin K.U."/>
            <person name="Worden A.Z."/>
            <person name="Armbrust E.V."/>
            <person name="Bowler C."/>
            <person name="Green B."/>
            <person name="Moulton V."/>
            <person name="Van Oosterhout C."/>
            <person name="Grigoriev I."/>
        </authorList>
    </citation>
    <scope>NUCLEOTIDE SEQUENCE [LARGE SCALE GENOMIC DNA]</scope>
    <source>
        <strain evidence="1 2">CCMP1102</strain>
    </source>
</reference>
<dbReference type="EMBL" id="KV784354">
    <property type="protein sequence ID" value="OEU20954.1"/>
    <property type="molecule type" value="Genomic_DNA"/>
</dbReference>
<dbReference type="AlphaFoldDB" id="A0A1E7FS59"/>